<dbReference type="CDD" id="cd07067">
    <property type="entry name" value="HP_PGM_like"/>
    <property type="match status" value="1"/>
</dbReference>
<evidence type="ECO:0000256" key="1">
    <source>
        <dbReference type="NCBIfam" id="TIGR03162"/>
    </source>
</evidence>
<dbReference type="EMBL" id="JACJJL010000014">
    <property type="protein sequence ID" value="MBM6661951.1"/>
    <property type="molecule type" value="Genomic_DNA"/>
</dbReference>
<dbReference type="EC" id="3.1.3.73" evidence="1"/>
<dbReference type="Gene3D" id="3.40.50.1240">
    <property type="entry name" value="Phosphoglycerate mutase-like"/>
    <property type="match status" value="1"/>
</dbReference>
<dbReference type="Pfam" id="PF00300">
    <property type="entry name" value="His_Phos_1"/>
    <property type="match status" value="1"/>
</dbReference>
<dbReference type="InterPro" id="IPR029033">
    <property type="entry name" value="His_PPase_superfam"/>
</dbReference>
<sequence length="176" mass="19864">MEVILIRHTHVGVEKGTCYGWTDVPVADTFEEEAAVTKANLARFEPFDRAYSSPLTRATKLAAYCGHADATTDPRLKEMNMGEWEMQKFDEIKDENLQKWYDDYMHLAPTGGESFPELYSRVADFLDELRRKDYSRVAVFAHGGVLICAGIYGGLFPAEGCFEHLVDCGGIERIEI</sequence>
<dbReference type="SUPFAM" id="SSF53254">
    <property type="entry name" value="Phosphoglycerate mutase-like"/>
    <property type="match status" value="1"/>
</dbReference>
<dbReference type="InterPro" id="IPR017578">
    <property type="entry name" value="Ribazole_CobC"/>
</dbReference>
<evidence type="ECO:0000313" key="3">
    <source>
        <dbReference type="Proteomes" id="UP000764045"/>
    </source>
</evidence>
<dbReference type="AlphaFoldDB" id="A0A938WL93"/>
<dbReference type="PANTHER" id="PTHR48100">
    <property type="entry name" value="BROAD-SPECIFICITY PHOSPHATASE YOR283W-RELATED"/>
    <property type="match status" value="1"/>
</dbReference>
<reference evidence="2 3" key="1">
    <citation type="journal article" date="2021" name="Sci. Rep.">
        <title>The distribution of antibiotic resistance genes in chicken gut microbiota commensals.</title>
        <authorList>
            <person name="Juricova H."/>
            <person name="Matiasovicova J."/>
            <person name="Kubasova T."/>
            <person name="Cejkova D."/>
            <person name="Rychlik I."/>
        </authorList>
    </citation>
    <scope>NUCLEOTIDE SEQUENCE [LARGE SCALE GENOMIC DNA]</scope>
    <source>
        <strain evidence="2 3">An819</strain>
    </source>
</reference>
<name>A0A938WL93_9BACT</name>
<evidence type="ECO:0000313" key="2">
    <source>
        <dbReference type="EMBL" id="MBM6661951.1"/>
    </source>
</evidence>
<dbReference type="PANTHER" id="PTHR48100:SF10">
    <property type="entry name" value="2-CARBOXY-D-ARABINITOL-1-PHOSPHATASE-RELATED"/>
    <property type="match status" value="1"/>
</dbReference>
<dbReference type="GO" id="GO:0043755">
    <property type="term" value="F:alpha-ribazole phosphatase activity"/>
    <property type="evidence" value="ECO:0007669"/>
    <property type="project" value="UniProtKB-UniRule"/>
</dbReference>
<gene>
    <name evidence="2" type="primary">cobC</name>
    <name evidence="2" type="ORF">H6B30_09365</name>
</gene>
<dbReference type="InterPro" id="IPR050275">
    <property type="entry name" value="PGM_Phosphatase"/>
</dbReference>
<protein>
    <recommendedName>
        <fullName evidence="1">Alpha-ribazole phosphatase</fullName>
        <ecNumber evidence="1">3.1.3.73</ecNumber>
    </recommendedName>
</protein>
<dbReference type="RefSeq" id="WP_205109904.1">
    <property type="nucleotide sequence ID" value="NZ_CAWUJD010000001.1"/>
</dbReference>
<dbReference type="Proteomes" id="UP000764045">
    <property type="component" value="Unassembled WGS sequence"/>
</dbReference>
<comment type="caution">
    <text evidence="2">The sequence shown here is derived from an EMBL/GenBank/DDBJ whole genome shotgun (WGS) entry which is preliminary data.</text>
</comment>
<keyword evidence="3" id="KW-1185">Reference proteome</keyword>
<accession>A0A938WL93</accession>
<dbReference type="GO" id="GO:0009236">
    <property type="term" value="P:cobalamin biosynthetic process"/>
    <property type="evidence" value="ECO:0007669"/>
    <property type="project" value="UniProtKB-UniRule"/>
</dbReference>
<dbReference type="SMART" id="SM00855">
    <property type="entry name" value="PGAM"/>
    <property type="match status" value="1"/>
</dbReference>
<organism evidence="2 3">
    <name type="scientific">Marseilla massiliensis</name>
    <dbReference type="NCBI Taxonomy" id="1841864"/>
    <lineage>
        <taxon>Bacteria</taxon>
        <taxon>Pseudomonadati</taxon>
        <taxon>Bacteroidota</taxon>
        <taxon>Bacteroidia</taxon>
        <taxon>Bacteroidales</taxon>
        <taxon>Prevotellaceae</taxon>
        <taxon>Marseilla</taxon>
    </lineage>
</organism>
<dbReference type="NCBIfam" id="TIGR03162">
    <property type="entry name" value="ribazole_cobC"/>
    <property type="match status" value="1"/>
</dbReference>
<dbReference type="InterPro" id="IPR013078">
    <property type="entry name" value="His_Pase_superF_clade-1"/>
</dbReference>
<proteinExistence type="predicted"/>